<evidence type="ECO:0000313" key="6">
    <source>
        <dbReference type="EMBL" id="KHN86465.1"/>
    </source>
</evidence>
<comment type="cofactor">
    <cofactor evidence="1">
        <name>L-ascorbate</name>
        <dbReference type="ChEBI" id="CHEBI:38290"/>
    </cofactor>
</comment>
<dbReference type="STRING" id="6265.A0A0B2VZR7"/>
<evidence type="ECO:0000256" key="1">
    <source>
        <dbReference type="ARBA" id="ARBA00001961"/>
    </source>
</evidence>
<evidence type="ECO:0000259" key="5">
    <source>
        <dbReference type="Pfam" id="PF02668"/>
    </source>
</evidence>
<proteinExistence type="predicted"/>
<evidence type="ECO:0000313" key="7">
    <source>
        <dbReference type="Proteomes" id="UP000031036"/>
    </source>
</evidence>
<dbReference type="Gene3D" id="3.60.130.10">
    <property type="entry name" value="Clavaminate synthase-like"/>
    <property type="match status" value="1"/>
</dbReference>
<keyword evidence="3" id="KW-0124">Carnitine biosynthesis</keyword>
<comment type="caution">
    <text evidence="6">The sequence shown here is derived from an EMBL/GenBank/DDBJ whole genome shotgun (WGS) entry which is preliminary data.</text>
</comment>
<evidence type="ECO:0000256" key="4">
    <source>
        <dbReference type="ARBA" id="ARBA00023002"/>
    </source>
</evidence>
<dbReference type="GO" id="GO:0005739">
    <property type="term" value="C:mitochondrion"/>
    <property type="evidence" value="ECO:0007669"/>
    <property type="project" value="TreeGrafter"/>
</dbReference>
<dbReference type="PANTHER" id="PTHR10696:SF51">
    <property type="entry name" value="TRIMETHYLLYSINE DIOXYGENASE, MITOCHONDRIAL"/>
    <property type="match status" value="1"/>
</dbReference>
<dbReference type="OrthoDB" id="408743at2759"/>
<dbReference type="InterPro" id="IPR003819">
    <property type="entry name" value="TauD/TfdA-like"/>
</dbReference>
<feature type="domain" description="TauD/TfdA-like" evidence="5">
    <location>
        <begin position="21"/>
        <end position="73"/>
    </location>
</feature>
<sequence length="90" mass="10555">RFNPYDRAPFAIHSTKDIVFFYKAYECFSKIAHDPSNELRVSLKPGTVVFLDNFRILHARTAFQGERRMCGCYLSRDNFLALTRHLLPEN</sequence>
<comment type="pathway">
    <text evidence="2">Amine and polyamine biosynthesis; carnitine biosynthesis.</text>
</comment>
<dbReference type="InterPro" id="IPR042098">
    <property type="entry name" value="TauD-like_sf"/>
</dbReference>
<keyword evidence="4" id="KW-0560">Oxidoreductase</keyword>
<accession>A0A0B2VZR7</accession>
<dbReference type="GO" id="GO:0045329">
    <property type="term" value="P:carnitine biosynthetic process"/>
    <property type="evidence" value="ECO:0007669"/>
    <property type="project" value="UniProtKB-KW"/>
</dbReference>
<dbReference type="PANTHER" id="PTHR10696">
    <property type="entry name" value="GAMMA-BUTYROBETAINE HYDROXYLASE-RELATED"/>
    <property type="match status" value="1"/>
</dbReference>
<organism evidence="6 7">
    <name type="scientific">Toxocara canis</name>
    <name type="common">Canine roundworm</name>
    <dbReference type="NCBI Taxonomy" id="6265"/>
    <lineage>
        <taxon>Eukaryota</taxon>
        <taxon>Metazoa</taxon>
        <taxon>Ecdysozoa</taxon>
        <taxon>Nematoda</taxon>
        <taxon>Chromadorea</taxon>
        <taxon>Rhabditida</taxon>
        <taxon>Spirurina</taxon>
        <taxon>Ascaridomorpha</taxon>
        <taxon>Ascaridoidea</taxon>
        <taxon>Toxocaridae</taxon>
        <taxon>Toxocara</taxon>
    </lineage>
</organism>
<evidence type="ECO:0000256" key="2">
    <source>
        <dbReference type="ARBA" id="ARBA00005022"/>
    </source>
</evidence>
<dbReference type="EMBL" id="JPKZ01000619">
    <property type="protein sequence ID" value="KHN86465.1"/>
    <property type="molecule type" value="Genomic_DNA"/>
</dbReference>
<evidence type="ECO:0000256" key="3">
    <source>
        <dbReference type="ARBA" id="ARBA00022873"/>
    </source>
</evidence>
<keyword evidence="7" id="KW-1185">Reference proteome</keyword>
<reference evidence="6 7" key="1">
    <citation type="submission" date="2014-11" db="EMBL/GenBank/DDBJ databases">
        <title>Genetic blueprint of the zoonotic pathogen Toxocara canis.</title>
        <authorList>
            <person name="Zhu X.-Q."/>
            <person name="Korhonen P.K."/>
            <person name="Cai H."/>
            <person name="Young N.D."/>
            <person name="Nejsum P."/>
            <person name="von Samson-Himmelstjerna G."/>
            <person name="Boag P.R."/>
            <person name="Tan P."/>
            <person name="Li Q."/>
            <person name="Min J."/>
            <person name="Yang Y."/>
            <person name="Wang X."/>
            <person name="Fang X."/>
            <person name="Hall R.S."/>
            <person name="Hofmann A."/>
            <person name="Sternberg P.W."/>
            <person name="Jex A.R."/>
            <person name="Gasser R.B."/>
        </authorList>
    </citation>
    <scope>NUCLEOTIDE SEQUENCE [LARGE SCALE GENOMIC DNA]</scope>
    <source>
        <strain evidence="6">PN_DK_2014</strain>
    </source>
</reference>
<feature type="non-terminal residue" evidence="6">
    <location>
        <position position="1"/>
    </location>
</feature>
<name>A0A0B2VZR7_TOXCA</name>
<protein>
    <submittedName>
        <fullName evidence="6">Trimethyllysine dioxygenase, mitochondrial</fullName>
    </submittedName>
</protein>
<dbReference type="SUPFAM" id="SSF51197">
    <property type="entry name" value="Clavaminate synthase-like"/>
    <property type="match status" value="1"/>
</dbReference>
<dbReference type="InterPro" id="IPR050411">
    <property type="entry name" value="AlphaKG_dependent_hydroxylases"/>
</dbReference>
<dbReference type="GO" id="GO:0051213">
    <property type="term" value="F:dioxygenase activity"/>
    <property type="evidence" value="ECO:0007669"/>
    <property type="project" value="UniProtKB-KW"/>
</dbReference>
<gene>
    <name evidence="6" type="primary">Tmlhe</name>
    <name evidence="6" type="ORF">Tcan_16023</name>
</gene>
<dbReference type="OMA" id="RIFHART"/>
<dbReference type="Proteomes" id="UP000031036">
    <property type="component" value="Unassembled WGS sequence"/>
</dbReference>
<dbReference type="Pfam" id="PF02668">
    <property type="entry name" value="TauD"/>
    <property type="match status" value="1"/>
</dbReference>
<keyword evidence="6" id="KW-0223">Dioxygenase</keyword>
<dbReference type="AlphaFoldDB" id="A0A0B2VZR7"/>